<protein>
    <recommendedName>
        <fullName evidence="7">G-protein coupled receptors family 2 profile 2 domain-containing protein</fullName>
    </recommendedName>
</protein>
<sequence>MRAKLRNMILLLLMATKAAADDYSMIIDSSEASNDATLDFEEDSSYPQFLGDDTAMLLYNDLPVFMMMLASLCLLVKTKLRINQIARQPEDTIRTDTQLNHERFFMTVLIFTVLAIAFTLNVLSWAFRVADGTLVAADPEKAASKDVLEEDILPYPYILTGVCCILMMLIVLYLHIRIPQIRSIYGWALPSFLAGLITLYFSFVIMNSHVTVIPCSALGYMLGFSIIVCICWFNVICYDCYAVFSGRTRSLARYCLYGWGLPGAYLTICVTLNNLNILEEKHKPPFTFWGCAIGNENQTADLLYFFLPMTLLMVVNVVLLVKTKLKVNKIVNQPEDTIRTDTKLDHERFGLTVLIFIAMIISFGLDMFSWAMEDYEWLYFMSNVSVYMLGVIIFFLFICNRHVDQWCGRSH</sequence>
<evidence type="ECO:0000256" key="4">
    <source>
        <dbReference type="ARBA" id="ARBA00023136"/>
    </source>
</evidence>
<dbReference type="GO" id="GO:0007166">
    <property type="term" value="P:cell surface receptor signaling pathway"/>
    <property type="evidence" value="ECO:0007669"/>
    <property type="project" value="InterPro"/>
</dbReference>
<dbReference type="InterPro" id="IPR017981">
    <property type="entry name" value="GPCR_2-like_7TM"/>
</dbReference>
<dbReference type="STRING" id="7176.B0X3X4"/>
<feature type="transmembrane region" description="Helical" evidence="5">
    <location>
        <begin position="57"/>
        <end position="76"/>
    </location>
</feature>
<keyword evidence="6" id="KW-0732">Signal</keyword>
<keyword evidence="3 5" id="KW-1133">Transmembrane helix</keyword>
<feature type="chain" id="PRO_5014567158" description="G-protein coupled receptors family 2 profile 2 domain-containing protein" evidence="6">
    <location>
        <begin position="21"/>
        <end position="411"/>
    </location>
</feature>
<feature type="transmembrane region" description="Helical" evidence="5">
    <location>
        <begin position="349"/>
        <end position="371"/>
    </location>
</feature>
<feature type="transmembrane region" description="Helical" evidence="5">
    <location>
        <begin position="218"/>
        <end position="244"/>
    </location>
</feature>
<feature type="domain" description="G-protein coupled receptors family 2 profile 2" evidence="7">
    <location>
        <begin position="153"/>
        <end position="401"/>
    </location>
</feature>
<dbReference type="GO" id="GO:0008528">
    <property type="term" value="F:G protein-coupled peptide receptor activity"/>
    <property type="evidence" value="ECO:0007669"/>
    <property type="project" value="TreeGrafter"/>
</dbReference>
<feature type="transmembrane region" description="Helical" evidence="5">
    <location>
        <begin position="186"/>
        <end position="206"/>
    </location>
</feature>
<dbReference type="PROSITE" id="PS50261">
    <property type="entry name" value="G_PROTEIN_RECEP_F2_4"/>
    <property type="match status" value="1"/>
</dbReference>
<reference evidence="9" key="2">
    <citation type="submission" date="2020-05" db="UniProtKB">
        <authorList>
            <consortium name="EnsemblMetazoa"/>
        </authorList>
    </citation>
    <scope>IDENTIFICATION</scope>
    <source>
        <strain evidence="9">JHB</strain>
    </source>
</reference>
<feature type="transmembrane region" description="Helical" evidence="5">
    <location>
        <begin position="155"/>
        <end position="174"/>
    </location>
</feature>
<proteinExistence type="predicted"/>
<dbReference type="GO" id="GO:0005886">
    <property type="term" value="C:plasma membrane"/>
    <property type="evidence" value="ECO:0007669"/>
    <property type="project" value="TreeGrafter"/>
</dbReference>
<feature type="transmembrane region" description="Helical" evidence="5">
    <location>
        <begin position="256"/>
        <end position="275"/>
    </location>
</feature>
<organism>
    <name type="scientific">Culex quinquefasciatus</name>
    <name type="common">Southern house mosquito</name>
    <name type="synonym">Culex pungens</name>
    <dbReference type="NCBI Taxonomy" id="7176"/>
    <lineage>
        <taxon>Eukaryota</taxon>
        <taxon>Metazoa</taxon>
        <taxon>Ecdysozoa</taxon>
        <taxon>Arthropoda</taxon>
        <taxon>Hexapoda</taxon>
        <taxon>Insecta</taxon>
        <taxon>Pterygota</taxon>
        <taxon>Neoptera</taxon>
        <taxon>Endopterygota</taxon>
        <taxon>Diptera</taxon>
        <taxon>Nematocera</taxon>
        <taxon>Culicoidea</taxon>
        <taxon>Culicidae</taxon>
        <taxon>Culicinae</taxon>
        <taxon>Culicini</taxon>
        <taxon>Culex</taxon>
        <taxon>Culex</taxon>
    </lineage>
</organism>
<dbReference type="InParanoid" id="B0X3X4"/>
<name>B0X3X4_CULQU</name>
<evidence type="ECO:0000313" key="10">
    <source>
        <dbReference type="Proteomes" id="UP000002320"/>
    </source>
</evidence>
<dbReference type="VEuPathDB" id="VectorBase:CQUJHB004988"/>
<feature type="transmembrane region" description="Helical" evidence="5">
    <location>
        <begin position="302"/>
        <end position="321"/>
    </location>
</feature>
<gene>
    <name evidence="9" type="primary">6047264</name>
    <name evidence="8" type="ORF">CpipJ_CPIJ013932</name>
</gene>
<dbReference type="Proteomes" id="UP000002320">
    <property type="component" value="Unassembled WGS sequence"/>
</dbReference>
<feature type="signal peptide" evidence="6">
    <location>
        <begin position="1"/>
        <end position="20"/>
    </location>
</feature>
<dbReference type="VEuPathDB" id="VectorBase:CQUJHB011927"/>
<evidence type="ECO:0000256" key="2">
    <source>
        <dbReference type="ARBA" id="ARBA00022692"/>
    </source>
</evidence>
<evidence type="ECO:0000313" key="9">
    <source>
        <dbReference type="EnsemblMetazoa" id="CPIJ013932-PA"/>
    </source>
</evidence>
<feature type="transmembrane region" description="Helical" evidence="5">
    <location>
        <begin position="377"/>
        <end position="399"/>
    </location>
</feature>
<evidence type="ECO:0000259" key="7">
    <source>
        <dbReference type="PROSITE" id="PS50261"/>
    </source>
</evidence>
<reference evidence="8" key="1">
    <citation type="submission" date="2007-03" db="EMBL/GenBank/DDBJ databases">
        <title>Annotation of Culex pipiens quinquefasciatus.</title>
        <authorList>
            <consortium name="The Broad Institute Genome Sequencing Platform"/>
            <person name="Atkinson P.W."/>
            <person name="Hemingway J."/>
            <person name="Christensen B.M."/>
            <person name="Higgs S."/>
            <person name="Kodira C."/>
            <person name="Hannick L."/>
            <person name="Megy K."/>
            <person name="O'Leary S."/>
            <person name="Pearson M."/>
            <person name="Haas B.J."/>
            <person name="Mauceli E."/>
            <person name="Wortman J.R."/>
            <person name="Lee N.H."/>
            <person name="Guigo R."/>
            <person name="Stanke M."/>
            <person name="Alvarado L."/>
            <person name="Amedeo P."/>
            <person name="Antoine C.H."/>
            <person name="Arensburger P."/>
            <person name="Bidwell S.L."/>
            <person name="Crawford M."/>
            <person name="Camaro F."/>
            <person name="Devon K."/>
            <person name="Engels R."/>
            <person name="Hammond M."/>
            <person name="Howarth C."/>
            <person name="Koehrsen M."/>
            <person name="Lawson D."/>
            <person name="Montgomery P."/>
            <person name="Nene V."/>
            <person name="Nusbaum C."/>
            <person name="Puiu D."/>
            <person name="Romero-Severson J."/>
            <person name="Severson D.W."/>
            <person name="Shumway M."/>
            <person name="Sisk P."/>
            <person name="Stolte C."/>
            <person name="Zeng Q."/>
            <person name="Eisenstadt E."/>
            <person name="Fraser-Liggett C."/>
            <person name="Strausberg R."/>
            <person name="Galagan J."/>
            <person name="Birren B."/>
            <person name="Collins F.H."/>
        </authorList>
    </citation>
    <scope>NUCLEOTIDE SEQUENCE [LARGE SCALE GENOMIC DNA]</scope>
    <source>
        <strain evidence="8">JHB</strain>
    </source>
</reference>
<evidence type="ECO:0000256" key="1">
    <source>
        <dbReference type="ARBA" id="ARBA00004141"/>
    </source>
</evidence>
<dbReference type="Gene3D" id="1.20.1070.10">
    <property type="entry name" value="Rhodopsin 7-helix transmembrane proteins"/>
    <property type="match status" value="1"/>
</dbReference>
<accession>B0X3X4</accession>
<dbReference type="PANTHER" id="PTHR47154:SF2">
    <property type="entry name" value="G-PROTEIN COUPLED RECEPTOR MTH-RELATED"/>
    <property type="match status" value="1"/>
</dbReference>
<keyword evidence="2 5" id="KW-0812">Transmembrane</keyword>
<dbReference type="OrthoDB" id="6134459at2759"/>
<dbReference type="EMBL" id="DS232324">
    <property type="protein sequence ID" value="EDS40051.1"/>
    <property type="molecule type" value="Genomic_DNA"/>
</dbReference>
<keyword evidence="4 5" id="KW-0472">Membrane</keyword>
<comment type="subcellular location">
    <subcellularLocation>
        <location evidence="1">Membrane</location>
        <topology evidence="1">Multi-pass membrane protein</topology>
    </subcellularLocation>
</comment>
<dbReference type="KEGG" id="cqu:CpipJ_CPIJ013932"/>
<keyword evidence="10" id="KW-1185">Reference proteome</keyword>
<dbReference type="VEuPathDB" id="VectorBase:CPIJ013932"/>
<dbReference type="InterPro" id="IPR051384">
    <property type="entry name" value="Mth_GPCR"/>
</dbReference>
<evidence type="ECO:0000256" key="6">
    <source>
        <dbReference type="SAM" id="SignalP"/>
    </source>
</evidence>
<evidence type="ECO:0000313" key="8">
    <source>
        <dbReference type="EMBL" id="EDS40051.1"/>
    </source>
</evidence>
<dbReference type="EnsemblMetazoa" id="CPIJ013932-RA">
    <property type="protein sequence ID" value="CPIJ013932-PA"/>
    <property type="gene ID" value="CPIJ013932"/>
</dbReference>
<evidence type="ECO:0000256" key="5">
    <source>
        <dbReference type="SAM" id="Phobius"/>
    </source>
</evidence>
<dbReference type="HOGENOM" id="CLU_669488_0_0_1"/>
<evidence type="ECO:0000256" key="3">
    <source>
        <dbReference type="ARBA" id="ARBA00022989"/>
    </source>
</evidence>
<feature type="transmembrane region" description="Helical" evidence="5">
    <location>
        <begin position="104"/>
        <end position="127"/>
    </location>
</feature>
<dbReference type="PANTHER" id="PTHR47154">
    <property type="entry name" value="G-PROTEIN COUPLED RECEPTOR MTH-RELATED"/>
    <property type="match status" value="1"/>
</dbReference>
<dbReference type="AlphaFoldDB" id="B0X3X4"/>